<reference evidence="5 6" key="1">
    <citation type="submission" date="2017-07" db="EMBL/GenBank/DDBJ databases">
        <authorList>
            <person name="Sun Z.S."/>
            <person name="Albrecht U."/>
            <person name="Echele G."/>
            <person name="Lee C.C."/>
        </authorList>
    </citation>
    <scope>NUCLEOTIDE SEQUENCE [LARGE SCALE GENOMIC DNA]</scope>
    <source>
        <strain evidence="6">type strain: KCTC 22618</strain>
    </source>
</reference>
<dbReference type="SUPFAM" id="SSF49899">
    <property type="entry name" value="Concanavalin A-like lectins/glucanases"/>
    <property type="match status" value="1"/>
</dbReference>
<dbReference type="OrthoDB" id="657277at2"/>
<dbReference type="PROSITE" id="PS50231">
    <property type="entry name" value="RICIN_B_LECTIN"/>
    <property type="match status" value="1"/>
</dbReference>
<dbReference type="InterPro" id="IPR013320">
    <property type="entry name" value="ConA-like_dom_sf"/>
</dbReference>
<dbReference type="InterPro" id="IPR000757">
    <property type="entry name" value="Beta-glucanase-like"/>
</dbReference>
<keyword evidence="6" id="KW-1185">Reference proteome</keyword>
<dbReference type="SMART" id="SM00458">
    <property type="entry name" value="RICIN"/>
    <property type="match status" value="1"/>
</dbReference>
<feature type="domain" description="GH16" evidence="4">
    <location>
        <begin position="17"/>
        <end position="292"/>
    </location>
</feature>
<dbReference type="PROSITE" id="PS51762">
    <property type="entry name" value="GH16_2"/>
    <property type="match status" value="1"/>
</dbReference>
<dbReference type="GO" id="GO:0005975">
    <property type="term" value="P:carbohydrate metabolic process"/>
    <property type="evidence" value="ECO:0007669"/>
    <property type="project" value="InterPro"/>
</dbReference>
<dbReference type="Gene3D" id="2.80.10.50">
    <property type="match status" value="1"/>
</dbReference>
<dbReference type="Proteomes" id="UP000215214">
    <property type="component" value="Chromosome TJEJU"/>
</dbReference>
<proteinExistence type="inferred from homology"/>
<dbReference type="Gene3D" id="2.60.120.200">
    <property type="match status" value="1"/>
</dbReference>
<evidence type="ECO:0000313" key="5">
    <source>
        <dbReference type="EMBL" id="SNR17442.1"/>
    </source>
</evidence>
<sequence length="629" mass="70915">MKTPKLILVVAIVLFAYNAYAQPAPPTGKKWKKIESLSDEFNNGFNTSKWAKNIPGWEGRRPARFETANVSVADGNLKLVAKTKANPFSGWTHEGAAVRSVNKAPYGYYETRMKANKTFMSSTFWLINQSNSATSTCDRRVTELDVVEVVGIDTRNPNGSFPNTMNSNSHSRQPWCPNPPGGQISNCPWPAGCNYTRGTKGNKAKIGAPSWKDYHTYGVWYRNKDQATFYLDGKDVGTINLPSDFNLNMFLRFVVETYDWNPAKSGNDGMNRPLSERTTYYDWVRSYELVDDNSPITDKVSFNNPKTSITSQKNYTFNINYEANASRDVVVEFWSATKWLGSEKKNVAKGKGTTNITITLPEAPTPGNGYIYKTHIRPVGTTWREALDRKQINNVTVLPAQLIANGTYFLTSTISNQRLLSRNLENHSARMHNPGNWNDQKWEFKHLGNNTYTIKNKGNNRYLEVSNNGCFNGKDVSTTNQASLDHQRWTIIQNTDNSYSLKPNHCLNSALDIAAGATNANVQIWEYKSTNNNQKWKISPAVSNRNTQIDISTNNEASKIKIYPNPTTDKITVNGILKNDIIRLYDVNGKELLQKKASSNTATLNTKELAKGLYFISVSERYKTQIIKR</sequence>
<protein>
    <recommendedName>
        <fullName evidence="4">GH16 domain-containing protein</fullName>
    </recommendedName>
</protein>
<dbReference type="InterPro" id="IPR026444">
    <property type="entry name" value="Secre_tail"/>
</dbReference>
<evidence type="ECO:0000313" key="6">
    <source>
        <dbReference type="Proteomes" id="UP000215214"/>
    </source>
</evidence>
<feature type="signal peptide" evidence="3">
    <location>
        <begin position="1"/>
        <end position="21"/>
    </location>
</feature>
<dbReference type="GO" id="GO:0004553">
    <property type="term" value="F:hydrolase activity, hydrolyzing O-glycosyl compounds"/>
    <property type="evidence" value="ECO:0007669"/>
    <property type="project" value="InterPro"/>
</dbReference>
<dbReference type="Pfam" id="PF18962">
    <property type="entry name" value="Por_Secre_tail"/>
    <property type="match status" value="1"/>
</dbReference>
<dbReference type="CDD" id="cd00161">
    <property type="entry name" value="beta-trefoil_Ricin-like"/>
    <property type="match status" value="1"/>
</dbReference>
<dbReference type="InterPro" id="IPR000772">
    <property type="entry name" value="Ricin_B_lectin"/>
</dbReference>
<keyword evidence="2 3" id="KW-0732">Signal</keyword>
<dbReference type="EMBL" id="LT899436">
    <property type="protein sequence ID" value="SNR17442.1"/>
    <property type="molecule type" value="Genomic_DNA"/>
</dbReference>
<evidence type="ECO:0000256" key="1">
    <source>
        <dbReference type="ARBA" id="ARBA00006865"/>
    </source>
</evidence>
<dbReference type="KEGG" id="tje:TJEJU_3809"/>
<evidence type="ECO:0000259" key="4">
    <source>
        <dbReference type="PROSITE" id="PS51762"/>
    </source>
</evidence>
<feature type="chain" id="PRO_5012624597" description="GH16 domain-containing protein" evidence="3">
    <location>
        <begin position="22"/>
        <end position="629"/>
    </location>
</feature>
<evidence type="ECO:0000256" key="3">
    <source>
        <dbReference type="SAM" id="SignalP"/>
    </source>
</evidence>
<organism evidence="5 6">
    <name type="scientific">Tenacibaculum jejuense</name>
    <dbReference type="NCBI Taxonomy" id="584609"/>
    <lineage>
        <taxon>Bacteria</taxon>
        <taxon>Pseudomonadati</taxon>
        <taxon>Bacteroidota</taxon>
        <taxon>Flavobacteriia</taxon>
        <taxon>Flavobacteriales</taxon>
        <taxon>Flavobacteriaceae</taxon>
        <taxon>Tenacibaculum</taxon>
    </lineage>
</organism>
<dbReference type="Pfam" id="PF14200">
    <property type="entry name" value="RicinB_lectin_2"/>
    <property type="match status" value="1"/>
</dbReference>
<gene>
    <name evidence="5" type="ORF">TJEJU_3809</name>
</gene>
<evidence type="ECO:0000256" key="2">
    <source>
        <dbReference type="ARBA" id="ARBA00022729"/>
    </source>
</evidence>
<accession>A0A238UEC2</accession>
<dbReference type="AlphaFoldDB" id="A0A238UEC2"/>
<dbReference type="SUPFAM" id="SSF50370">
    <property type="entry name" value="Ricin B-like lectins"/>
    <property type="match status" value="1"/>
</dbReference>
<dbReference type="InterPro" id="IPR035992">
    <property type="entry name" value="Ricin_B-like_lectins"/>
</dbReference>
<dbReference type="NCBIfam" id="TIGR04183">
    <property type="entry name" value="Por_Secre_tail"/>
    <property type="match status" value="1"/>
</dbReference>
<comment type="similarity">
    <text evidence="1">Belongs to the glycosyl hydrolase 16 family.</text>
</comment>
<name>A0A238UEC2_9FLAO</name>
<dbReference type="RefSeq" id="WP_095074590.1">
    <property type="nucleotide sequence ID" value="NZ_LT899436.1"/>
</dbReference>